<evidence type="ECO:0000313" key="3">
    <source>
        <dbReference type="EMBL" id="KAK5642707.1"/>
    </source>
</evidence>
<sequence length="168" mass="18788">MEEICKWAGTNPVQNNFKQAERLLNANHLIKCGKSSPNDGSCAAKVTALCLKTSNLTDVPYEIVVKIGGDDSILSVVCSCKAGTGEKCKHCVATLLHCFRLWFQLRKSTEVPEKEQLWKNLKPRHDNGSLLTHAAKRVSSNAHRQQFIPTVQKNLQKGRRRDAKVNHL</sequence>
<feature type="domain" description="SWIM-type" evidence="2">
    <location>
        <begin position="63"/>
        <end position="99"/>
    </location>
</feature>
<evidence type="ECO:0000313" key="4">
    <source>
        <dbReference type="Proteomes" id="UP001329430"/>
    </source>
</evidence>
<comment type="caution">
    <text evidence="3">The sequence shown here is derived from an EMBL/GenBank/DDBJ whole genome shotgun (WGS) entry which is preliminary data.</text>
</comment>
<dbReference type="GO" id="GO:0008270">
    <property type="term" value="F:zinc ion binding"/>
    <property type="evidence" value="ECO:0007669"/>
    <property type="project" value="UniProtKB-KW"/>
</dbReference>
<keyword evidence="1" id="KW-0862">Zinc</keyword>
<evidence type="ECO:0000259" key="2">
    <source>
        <dbReference type="PROSITE" id="PS50966"/>
    </source>
</evidence>
<evidence type="ECO:0000256" key="1">
    <source>
        <dbReference type="PROSITE-ProRule" id="PRU00325"/>
    </source>
</evidence>
<dbReference type="EMBL" id="JAVRBK010000006">
    <property type="protein sequence ID" value="KAK5642707.1"/>
    <property type="molecule type" value="Genomic_DNA"/>
</dbReference>
<dbReference type="PROSITE" id="PS50966">
    <property type="entry name" value="ZF_SWIM"/>
    <property type="match status" value="1"/>
</dbReference>
<keyword evidence="1" id="KW-0479">Metal-binding</keyword>
<dbReference type="AlphaFoldDB" id="A0AAN7ZGD4"/>
<organism evidence="3 4">
    <name type="scientific">Pyrocoelia pectoralis</name>
    <dbReference type="NCBI Taxonomy" id="417401"/>
    <lineage>
        <taxon>Eukaryota</taxon>
        <taxon>Metazoa</taxon>
        <taxon>Ecdysozoa</taxon>
        <taxon>Arthropoda</taxon>
        <taxon>Hexapoda</taxon>
        <taxon>Insecta</taxon>
        <taxon>Pterygota</taxon>
        <taxon>Neoptera</taxon>
        <taxon>Endopterygota</taxon>
        <taxon>Coleoptera</taxon>
        <taxon>Polyphaga</taxon>
        <taxon>Elateriformia</taxon>
        <taxon>Elateroidea</taxon>
        <taxon>Lampyridae</taxon>
        <taxon>Lampyrinae</taxon>
        <taxon>Pyrocoelia</taxon>
    </lineage>
</organism>
<gene>
    <name evidence="3" type="ORF">RI129_008874</name>
</gene>
<dbReference type="InterPro" id="IPR007527">
    <property type="entry name" value="Znf_SWIM"/>
</dbReference>
<accession>A0AAN7ZGD4</accession>
<proteinExistence type="predicted"/>
<protein>
    <recommendedName>
        <fullName evidence="2">SWIM-type domain-containing protein</fullName>
    </recommendedName>
</protein>
<keyword evidence="1" id="KW-0863">Zinc-finger</keyword>
<reference evidence="3 4" key="1">
    <citation type="journal article" date="2024" name="Insects">
        <title>An Improved Chromosome-Level Genome Assembly of the Firefly Pyrocoelia pectoralis.</title>
        <authorList>
            <person name="Fu X."/>
            <person name="Meyer-Rochow V.B."/>
            <person name="Ballantyne L."/>
            <person name="Zhu X."/>
        </authorList>
    </citation>
    <scope>NUCLEOTIDE SEQUENCE [LARGE SCALE GENOMIC DNA]</scope>
    <source>
        <strain evidence="3">XCY_ONT2</strain>
    </source>
</reference>
<dbReference type="Proteomes" id="UP001329430">
    <property type="component" value="Chromosome 6"/>
</dbReference>
<name>A0AAN7ZGD4_9COLE</name>
<keyword evidence="4" id="KW-1185">Reference proteome</keyword>